<protein>
    <recommendedName>
        <fullName evidence="3">Calx-beta domain-containing protein</fullName>
    </recommendedName>
</protein>
<gene>
    <name evidence="1" type="ORF">IPV69_23095</name>
</gene>
<dbReference type="Proteomes" id="UP000593765">
    <property type="component" value="Chromosome"/>
</dbReference>
<evidence type="ECO:0008006" key="3">
    <source>
        <dbReference type="Google" id="ProtNLM"/>
    </source>
</evidence>
<dbReference type="SUPFAM" id="SSF141072">
    <property type="entry name" value="CalX-like"/>
    <property type="match status" value="1"/>
</dbReference>
<dbReference type="Gene3D" id="2.60.40.2030">
    <property type="match status" value="1"/>
</dbReference>
<dbReference type="InterPro" id="IPR038081">
    <property type="entry name" value="CalX-like_sf"/>
</dbReference>
<dbReference type="InterPro" id="IPR013431">
    <property type="entry name" value="Delta_60_rpt"/>
</dbReference>
<dbReference type="Gene3D" id="2.80.10.50">
    <property type="match status" value="3"/>
</dbReference>
<dbReference type="AlphaFoldDB" id="A0A7M2WUE0"/>
<keyword evidence="2" id="KW-1185">Reference proteome</keyword>
<dbReference type="KEGG" id="hbs:IPV69_23095"/>
<name>A0A7M2WUE0_9BACT</name>
<dbReference type="SUPFAM" id="SSF101898">
    <property type="entry name" value="NHL repeat"/>
    <property type="match status" value="1"/>
</dbReference>
<reference evidence="1 2" key="1">
    <citation type="submission" date="2020-10" db="EMBL/GenBank/DDBJ databases">
        <title>Wide distribution of Phycisphaera-like planctomycetes from WD2101 soil group in peatlands and genome analysis of the first cultivated representative.</title>
        <authorList>
            <person name="Dedysh S.N."/>
            <person name="Beletsky A.V."/>
            <person name="Ivanova A."/>
            <person name="Kulichevskaya I.S."/>
            <person name="Suzina N.E."/>
            <person name="Philippov D.A."/>
            <person name="Rakitin A.L."/>
            <person name="Mardanov A.V."/>
            <person name="Ravin N.V."/>
        </authorList>
    </citation>
    <scope>NUCLEOTIDE SEQUENCE [LARGE SCALE GENOMIC DNA]</scope>
    <source>
        <strain evidence="1 2">M1803</strain>
    </source>
</reference>
<dbReference type="RefSeq" id="WP_206292091.1">
    <property type="nucleotide sequence ID" value="NZ_CP063458.1"/>
</dbReference>
<dbReference type="NCBIfam" id="TIGR02608">
    <property type="entry name" value="delta_60_rpt"/>
    <property type="match status" value="6"/>
</dbReference>
<evidence type="ECO:0000313" key="2">
    <source>
        <dbReference type="Proteomes" id="UP000593765"/>
    </source>
</evidence>
<dbReference type="Pfam" id="PF17164">
    <property type="entry name" value="DUF5122"/>
    <property type="match status" value="5"/>
</dbReference>
<dbReference type="EMBL" id="CP063458">
    <property type="protein sequence ID" value="QOV89073.1"/>
    <property type="molecule type" value="Genomic_DNA"/>
</dbReference>
<evidence type="ECO:0000313" key="1">
    <source>
        <dbReference type="EMBL" id="QOV89073.1"/>
    </source>
</evidence>
<sequence length="584" mass="60433">MKDLTPRKSRPCLLETLETRCLMSAGSLDTTFGVAGSGKVLAQSVGFEIADVAVLPNGKVIAIGTLNKDFAVARLSTDGKLDRTFGGGDGVATADFGGEDNPDFGIGGDFANTVAIQADGKIVVAGGMTEDAWDNYGNTAVARFNTNGTLDNSFDGNGRMTINFTGVGESFANAIAIQPDGKLVVAGVANTAGTITIHLRTEDFAVARINPNGSLDTTFGKAGNGSFSGTAGRTGKITIGFGGETSEAATAISLAPNGKIYVGGSGGPGSQVRFAVARLTDQGSLDSSFSDGISGPGRFNNLFLPKSELRDLQAQPDGSVVLVGKFADNFAVARLTSAGKLDTNFAGTGHVETDLGGVDDARHVRVSKEGILVAGSSNGKFAMARFKTNGLLDGFFGQNGKVTTAAGIKDSILTTNLTSDGKILAVGRTGTMARFISAVPKVGIYSLDNSAREGAVDNQANFVVTRDAVYSFNTKVFFDIAASATVGSDYTTSLTFINSTTTTRTPGDLLPTTGVPTFQRRVCIEIPAGQSFVVVPIDVIDDTVNEGVETVKLTINANSLYRIDAADTATVSIQDNDAMIFGRL</sequence>
<organism evidence="1 2">
    <name type="scientific">Humisphaera borealis</name>
    <dbReference type="NCBI Taxonomy" id="2807512"/>
    <lineage>
        <taxon>Bacteria</taxon>
        <taxon>Pseudomonadati</taxon>
        <taxon>Planctomycetota</taxon>
        <taxon>Phycisphaerae</taxon>
        <taxon>Tepidisphaerales</taxon>
        <taxon>Tepidisphaeraceae</taxon>
        <taxon>Humisphaera</taxon>
    </lineage>
</organism>
<accession>A0A7M2WUE0</accession>
<proteinExistence type="predicted"/>